<keyword evidence="2" id="KW-0813">Transport</keyword>
<evidence type="ECO:0000259" key="7">
    <source>
        <dbReference type="PROSITE" id="PS50850"/>
    </source>
</evidence>
<dbReference type="KEGG" id="more:E1B28_007050"/>
<gene>
    <name evidence="8" type="ORF">E1B28_007050</name>
</gene>
<dbReference type="PROSITE" id="PS50850">
    <property type="entry name" value="MFS"/>
    <property type="match status" value="1"/>
</dbReference>
<dbReference type="PANTHER" id="PTHR43791:SF3">
    <property type="entry name" value="MAJOR FACILITATOR SUPERFAMILY (MFS) PROFILE DOMAIN-CONTAINING PROTEIN"/>
    <property type="match status" value="1"/>
</dbReference>
<feature type="transmembrane region" description="Helical" evidence="6">
    <location>
        <begin position="423"/>
        <end position="444"/>
    </location>
</feature>
<feature type="transmembrane region" description="Helical" evidence="6">
    <location>
        <begin position="164"/>
        <end position="185"/>
    </location>
</feature>
<dbReference type="Proteomes" id="UP001049176">
    <property type="component" value="Chromosome 4"/>
</dbReference>
<feature type="transmembrane region" description="Helical" evidence="6">
    <location>
        <begin position="37"/>
        <end position="57"/>
    </location>
</feature>
<dbReference type="GO" id="GO:0016020">
    <property type="term" value="C:membrane"/>
    <property type="evidence" value="ECO:0007669"/>
    <property type="project" value="UniProtKB-SubCell"/>
</dbReference>
<feature type="transmembrane region" description="Helical" evidence="6">
    <location>
        <begin position="331"/>
        <end position="352"/>
    </location>
</feature>
<evidence type="ECO:0000313" key="9">
    <source>
        <dbReference type="Proteomes" id="UP001049176"/>
    </source>
</evidence>
<feature type="transmembrane region" description="Helical" evidence="6">
    <location>
        <begin position="77"/>
        <end position="97"/>
    </location>
</feature>
<evidence type="ECO:0000256" key="3">
    <source>
        <dbReference type="ARBA" id="ARBA00022692"/>
    </source>
</evidence>
<keyword evidence="9" id="KW-1185">Reference proteome</keyword>
<evidence type="ECO:0000313" key="8">
    <source>
        <dbReference type="EMBL" id="KAG7093368.1"/>
    </source>
</evidence>
<feature type="transmembrane region" description="Helical" evidence="6">
    <location>
        <begin position="128"/>
        <end position="152"/>
    </location>
</feature>
<dbReference type="FunFam" id="1.20.1250.20:FF:000013">
    <property type="entry name" value="MFS general substrate transporter"/>
    <property type="match status" value="1"/>
</dbReference>
<dbReference type="PANTHER" id="PTHR43791">
    <property type="entry name" value="PERMEASE-RELATED"/>
    <property type="match status" value="1"/>
</dbReference>
<dbReference type="GeneID" id="66076126"/>
<dbReference type="RefSeq" id="XP_043009838.1">
    <property type="nucleotide sequence ID" value="XM_043151758.1"/>
</dbReference>
<dbReference type="OrthoDB" id="3639251at2759"/>
<feature type="domain" description="Major facilitator superfamily (MFS) profile" evidence="7">
    <location>
        <begin position="37"/>
        <end position="448"/>
    </location>
</feature>
<sequence>MASLRSKPTRESLVDTTDPDDYKSFERETIWLVDKRILPLFGLMYAVATLDGGNLGLARASGMGADLGLDIGSRYSLVSTCFFIPYIVLQLPSNLVLRYAGPRICLAFYVVSWGAVQVGMGFVPTWGWLLVCRTLLGVFEAGFFSAITYIITTWYRRHEVQTRLAFFFLMTQAINAFGAILAYALSLLAGRRGLNGWQWIFIVEGSVTLLFGMMTYFYIPDFPDRNNFLTARQTKLVLDRIEQDRGDSLPDNITTKKVLKHLSDWVLWAFVVMFLAGTTPAYAMSFFSPIILSGMGWGVRDSLLLTAPPYIFAVIIAFLFSWLSDKARNRAIFLAILTVITLTGAAVTGFAPNPGVRYFGIFLTLAGSLGSVPSILAYSANNVVSHSKRSVTTAVISSSRGVGGILASTVFRQQDYPRYSNGLWTVIGLQLGLLATLTITTFVFNRRNISSRKGKLSSPLEGQPGFLYTL</sequence>
<evidence type="ECO:0000256" key="1">
    <source>
        <dbReference type="ARBA" id="ARBA00004141"/>
    </source>
</evidence>
<feature type="transmembrane region" description="Helical" evidence="6">
    <location>
        <begin position="104"/>
        <end position="122"/>
    </location>
</feature>
<accession>A0A9P7S1F4</accession>
<name>A0A9P7S1F4_9AGAR</name>
<keyword evidence="4 6" id="KW-1133">Transmembrane helix</keyword>
<evidence type="ECO:0000256" key="6">
    <source>
        <dbReference type="SAM" id="Phobius"/>
    </source>
</evidence>
<feature type="transmembrane region" description="Helical" evidence="6">
    <location>
        <begin position="265"/>
        <end position="287"/>
    </location>
</feature>
<keyword evidence="5 6" id="KW-0472">Membrane</keyword>
<dbReference type="SUPFAM" id="SSF103473">
    <property type="entry name" value="MFS general substrate transporter"/>
    <property type="match status" value="1"/>
</dbReference>
<comment type="subcellular location">
    <subcellularLocation>
        <location evidence="1">Membrane</location>
        <topology evidence="1">Multi-pass membrane protein</topology>
    </subcellularLocation>
</comment>
<dbReference type="Pfam" id="PF07690">
    <property type="entry name" value="MFS_1"/>
    <property type="match status" value="1"/>
</dbReference>
<reference evidence="8" key="1">
    <citation type="journal article" date="2021" name="Genome Biol. Evol.">
        <title>The assembled and annotated genome of the fairy-ring fungus Marasmius oreades.</title>
        <authorList>
            <person name="Hiltunen M."/>
            <person name="Ament-Velasquez S.L."/>
            <person name="Johannesson H."/>
        </authorList>
    </citation>
    <scope>NUCLEOTIDE SEQUENCE</scope>
    <source>
        <strain evidence="8">03SP1</strain>
    </source>
</reference>
<organism evidence="8 9">
    <name type="scientific">Marasmius oreades</name>
    <name type="common">fairy-ring Marasmius</name>
    <dbReference type="NCBI Taxonomy" id="181124"/>
    <lineage>
        <taxon>Eukaryota</taxon>
        <taxon>Fungi</taxon>
        <taxon>Dikarya</taxon>
        <taxon>Basidiomycota</taxon>
        <taxon>Agaricomycotina</taxon>
        <taxon>Agaricomycetes</taxon>
        <taxon>Agaricomycetidae</taxon>
        <taxon>Agaricales</taxon>
        <taxon>Marasmiineae</taxon>
        <taxon>Marasmiaceae</taxon>
        <taxon>Marasmius</taxon>
    </lineage>
</organism>
<dbReference type="GO" id="GO:0022857">
    <property type="term" value="F:transmembrane transporter activity"/>
    <property type="evidence" value="ECO:0007669"/>
    <property type="project" value="InterPro"/>
</dbReference>
<dbReference type="FunFam" id="1.20.1250.20:FF:000018">
    <property type="entry name" value="MFS transporter permease"/>
    <property type="match status" value="1"/>
</dbReference>
<dbReference type="InterPro" id="IPR011701">
    <property type="entry name" value="MFS"/>
</dbReference>
<dbReference type="AlphaFoldDB" id="A0A9P7S1F4"/>
<dbReference type="InterPro" id="IPR036259">
    <property type="entry name" value="MFS_trans_sf"/>
</dbReference>
<keyword evidence="3 6" id="KW-0812">Transmembrane</keyword>
<dbReference type="Gene3D" id="1.20.1250.20">
    <property type="entry name" value="MFS general substrate transporter like domains"/>
    <property type="match status" value="2"/>
</dbReference>
<proteinExistence type="predicted"/>
<dbReference type="EMBL" id="CM032184">
    <property type="protein sequence ID" value="KAG7093368.1"/>
    <property type="molecule type" value="Genomic_DNA"/>
</dbReference>
<evidence type="ECO:0000256" key="5">
    <source>
        <dbReference type="ARBA" id="ARBA00023136"/>
    </source>
</evidence>
<protein>
    <recommendedName>
        <fullName evidence="7">Major facilitator superfamily (MFS) profile domain-containing protein</fullName>
    </recommendedName>
</protein>
<evidence type="ECO:0000256" key="2">
    <source>
        <dbReference type="ARBA" id="ARBA00022448"/>
    </source>
</evidence>
<dbReference type="InterPro" id="IPR020846">
    <property type="entry name" value="MFS_dom"/>
</dbReference>
<evidence type="ECO:0000256" key="4">
    <source>
        <dbReference type="ARBA" id="ARBA00022989"/>
    </source>
</evidence>
<comment type="caution">
    <text evidence="8">The sequence shown here is derived from an EMBL/GenBank/DDBJ whole genome shotgun (WGS) entry which is preliminary data.</text>
</comment>
<feature type="transmembrane region" description="Helical" evidence="6">
    <location>
        <begin position="307"/>
        <end position="324"/>
    </location>
</feature>
<feature type="transmembrane region" description="Helical" evidence="6">
    <location>
        <begin position="358"/>
        <end position="379"/>
    </location>
</feature>
<feature type="transmembrane region" description="Helical" evidence="6">
    <location>
        <begin position="197"/>
        <end position="219"/>
    </location>
</feature>